<keyword evidence="2" id="KW-1185">Reference proteome</keyword>
<reference evidence="1" key="1">
    <citation type="submission" date="2018-11" db="EMBL/GenBank/DDBJ databases">
        <authorList>
            <person name="Grassa J C."/>
        </authorList>
    </citation>
    <scope>NUCLEOTIDE SEQUENCE [LARGE SCALE GENOMIC DNA]</scope>
</reference>
<name>A0A803NJQ9_CANSA</name>
<accession>A0A803NJQ9</accession>
<dbReference type="Proteomes" id="UP000596661">
    <property type="component" value="Chromosome 1"/>
</dbReference>
<organism evidence="1 2">
    <name type="scientific">Cannabis sativa</name>
    <name type="common">Hemp</name>
    <name type="synonym">Marijuana</name>
    <dbReference type="NCBI Taxonomy" id="3483"/>
    <lineage>
        <taxon>Eukaryota</taxon>
        <taxon>Viridiplantae</taxon>
        <taxon>Streptophyta</taxon>
        <taxon>Embryophyta</taxon>
        <taxon>Tracheophyta</taxon>
        <taxon>Spermatophyta</taxon>
        <taxon>Magnoliopsida</taxon>
        <taxon>eudicotyledons</taxon>
        <taxon>Gunneridae</taxon>
        <taxon>Pentapetalae</taxon>
        <taxon>rosids</taxon>
        <taxon>fabids</taxon>
        <taxon>Rosales</taxon>
        <taxon>Cannabaceae</taxon>
        <taxon>Cannabis</taxon>
    </lineage>
</organism>
<proteinExistence type="predicted"/>
<sequence length="124" mass="13789">MGSFFTQCQRSLRFGTGGPVSFYDDASGSHGCVCFKICYREIEFLEVKPSEVAAAVSIFVLAETKTVDTEVAVFVLIQLVEKKRVLRCIEMIQNLDQGLKSIMPKDEAQFYATNELVCGSSWSV</sequence>
<evidence type="ECO:0000313" key="1">
    <source>
        <dbReference type="EnsemblPlants" id="cds.evm.model.01.2105"/>
    </source>
</evidence>
<dbReference type="AlphaFoldDB" id="A0A803NJQ9"/>
<dbReference type="EnsemblPlants" id="evm.model.01.2105">
    <property type="protein sequence ID" value="cds.evm.model.01.2105"/>
    <property type="gene ID" value="evm.TU.01.2105"/>
</dbReference>
<evidence type="ECO:0000313" key="2">
    <source>
        <dbReference type="Proteomes" id="UP000596661"/>
    </source>
</evidence>
<reference evidence="1" key="2">
    <citation type="submission" date="2021-03" db="UniProtKB">
        <authorList>
            <consortium name="EnsemblPlants"/>
        </authorList>
    </citation>
    <scope>IDENTIFICATION</scope>
</reference>
<dbReference type="Gramene" id="evm.model.01.2105">
    <property type="protein sequence ID" value="cds.evm.model.01.2105"/>
    <property type="gene ID" value="evm.TU.01.2105"/>
</dbReference>
<dbReference type="Gene3D" id="1.10.472.10">
    <property type="entry name" value="Cyclin-like"/>
    <property type="match status" value="1"/>
</dbReference>
<dbReference type="EMBL" id="UZAU01000058">
    <property type="status" value="NOT_ANNOTATED_CDS"/>
    <property type="molecule type" value="Genomic_DNA"/>
</dbReference>
<protein>
    <submittedName>
        <fullName evidence="1">Uncharacterized protein</fullName>
    </submittedName>
</protein>